<name>A0A2P4YFH6_9STRA</name>
<dbReference type="EMBL" id="NCKW01003418">
    <property type="protein sequence ID" value="POM76580.1"/>
    <property type="molecule type" value="Genomic_DNA"/>
</dbReference>
<gene>
    <name evidence="1" type="ORF">PHPALM_6162</name>
</gene>
<dbReference type="AlphaFoldDB" id="A0A2P4YFH6"/>
<keyword evidence="2" id="KW-1185">Reference proteome</keyword>
<protein>
    <submittedName>
        <fullName evidence="1">Uncharacterized protein</fullName>
    </submittedName>
</protein>
<evidence type="ECO:0000313" key="1">
    <source>
        <dbReference type="EMBL" id="POM76580.1"/>
    </source>
</evidence>
<evidence type="ECO:0000313" key="2">
    <source>
        <dbReference type="Proteomes" id="UP000237271"/>
    </source>
</evidence>
<reference evidence="1 2" key="1">
    <citation type="journal article" date="2017" name="Genome Biol. Evol.">
        <title>Phytophthora megakarya and P. palmivora, closely related causal agents of cacao black pod rot, underwent increases in genome sizes and gene numbers by different mechanisms.</title>
        <authorList>
            <person name="Ali S.S."/>
            <person name="Shao J."/>
            <person name="Lary D.J."/>
            <person name="Kronmiller B."/>
            <person name="Shen D."/>
            <person name="Strem M.D."/>
            <person name="Amoako-Attah I."/>
            <person name="Akrofi A.Y."/>
            <person name="Begoude B.A."/>
            <person name="Ten Hoopen G.M."/>
            <person name="Coulibaly K."/>
            <person name="Kebe B.I."/>
            <person name="Melnick R.L."/>
            <person name="Guiltinan M.J."/>
            <person name="Tyler B.M."/>
            <person name="Meinhardt L.W."/>
            <person name="Bailey B.A."/>
        </authorList>
    </citation>
    <scope>NUCLEOTIDE SEQUENCE [LARGE SCALE GENOMIC DNA]</scope>
    <source>
        <strain evidence="2">sbr112.9</strain>
    </source>
</reference>
<dbReference type="Proteomes" id="UP000237271">
    <property type="component" value="Unassembled WGS sequence"/>
</dbReference>
<comment type="caution">
    <text evidence="1">The sequence shown here is derived from an EMBL/GenBank/DDBJ whole genome shotgun (WGS) entry which is preliminary data.</text>
</comment>
<dbReference type="OrthoDB" id="10496236at2759"/>
<accession>A0A2P4YFH6</accession>
<sequence>MSTSEYRDRKKFEATNGDMVSLQFEVIPLPGAHSVKAIIDALQFVVYNIEISISEAVGDINIRENDDAKPGSPVAQLFLL</sequence>
<organism evidence="1 2">
    <name type="scientific">Phytophthora palmivora</name>
    <dbReference type="NCBI Taxonomy" id="4796"/>
    <lineage>
        <taxon>Eukaryota</taxon>
        <taxon>Sar</taxon>
        <taxon>Stramenopiles</taxon>
        <taxon>Oomycota</taxon>
        <taxon>Peronosporomycetes</taxon>
        <taxon>Peronosporales</taxon>
        <taxon>Peronosporaceae</taxon>
        <taxon>Phytophthora</taxon>
    </lineage>
</organism>
<proteinExistence type="predicted"/>